<protein>
    <recommendedName>
        <fullName evidence="13">Cardiolipin synthase A</fullName>
        <shortName evidence="13">CL synthase</shortName>
        <ecNumber evidence="13">2.7.8.-</ecNumber>
    </recommendedName>
</protein>
<dbReference type="InterPro" id="IPR027379">
    <property type="entry name" value="CLS_N"/>
</dbReference>
<dbReference type="InterPro" id="IPR022924">
    <property type="entry name" value="Cardiolipin_synthase"/>
</dbReference>
<dbReference type="STRING" id="364197.SAMN05216296_3110"/>
<feature type="domain" description="PLD phosphodiesterase" evidence="14">
    <location>
        <begin position="394"/>
        <end position="421"/>
    </location>
</feature>
<gene>
    <name evidence="13" type="primary">clsA</name>
    <name evidence="15" type="ORF">SAMN05216296_3110</name>
</gene>
<dbReference type="PROSITE" id="PS50035">
    <property type="entry name" value="PLD"/>
    <property type="match status" value="2"/>
</dbReference>
<feature type="transmembrane region" description="Helical" evidence="13">
    <location>
        <begin position="7"/>
        <end position="27"/>
    </location>
</feature>
<proteinExistence type="inferred from homology"/>
<evidence type="ECO:0000256" key="8">
    <source>
        <dbReference type="ARBA" id="ARBA00023098"/>
    </source>
</evidence>
<feature type="active site" evidence="13">
    <location>
        <position position="232"/>
    </location>
</feature>
<feature type="active site" evidence="13">
    <location>
        <position position="406"/>
    </location>
</feature>
<dbReference type="PANTHER" id="PTHR21248:SF22">
    <property type="entry name" value="PHOSPHOLIPASE D"/>
    <property type="match status" value="1"/>
</dbReference>
<dbReference type="Pfam" id="PF13091">
    <property type="entry name" value="PLDc_2"/>
    <property type="match status" value="2"/>
</dbReference>
<keyword evidence="9 13" id="KW-0472">Membrane</keyword>
<dbReference type="GO" id="GO:0005886">
    <property type="term" value="C:plasma membrane"/>
    <property type="evidence" value="ECO:0007669"/>
    <property type="project" value="UniProtKB-SubCell"/>
</dbReference>
<name>A0A1H2HLZ3_9PSED</name>
<dbReference type="InterPro" id="IPR030840">
    <property type="entry name" value="CL_synthase_A"/>
</dbReference>
<comment type="similarity">
    <text evidence="13">Belongs to the phospholipase D family. Cardiolipin synthase subfamily. ClsA sub-subfamily.</text>
</comment>
<keyword evidence="2 13" id="KW-1003">Cell membrane</keyword>
<dbReference type="GO" id="GO:0008808">
    <property type="term" value="F:cardiolipin synthase activity"/>
    <property type="evidence" value="ECO:0007669"/>
    <property type="project" value="UniProtKB-UniRule"/>
</dbReference>
<comment type="function">
    <text evidence="12 13">Catalyzes the reversible phosphatidyl group transfer from one phosphatidylglycerol molecule to another to form cardiolipin (CL) (diphosphatidylglycerol) and glycerol.</text>
</comment>
<dbReference type="EMBL" id="LT629785">
    <property type="protein sequence ID" value="SDU32890.1"/>
    <property type="molecule type" value="Genomic_DNA"/>
</dbReference>
<keyword evidence="5 13" id="KW-0812">Transmembrane</keyword>
<reference evidence="16" key="1">
    <citation type="submission" date="2016-10" db="EMBL/GenBank/DDBJ databases">
        <authorList>
            <person name="Varghese N."/>
            <person name="Submissions S."/>
        </authorList>
    </citation>
    <scope>NUCLEOTIDE SEQUENCE [LARGE SCALE GENOMIC DNA]</scope>
    <source>
        <strain evidence="16">DSM 17875</strain>
    </source>
</reference>
<dbReference type="SUPFAM" id="SSF56024">
    <property type="entry name" value="Phospholipase D/nuclease"/>
    <property type="match status" value="2"/>
</dbReference>
<evidence type="ECO:0000256" key="11">
    <source>
        <dbReference type="ARBA" id="ARBA00023264"/>
    </source>
</evidence>
<feature type="active site" evidence="13">
    <location>
        <position position="227"/>
    </location>
</feature>
<evidence type="ECO:0000256" key="9">
    <source>
        <dbReference type="ARBA" id="ARBA00023136"/>
    </source>
</evidence>
<dbReference type="InterPro" id="IPR001736">
    <property type="entry name" value="PLipase_D/transphosphatidylase"/>
</dbReference>
<dbReference type="FunFam" id="3.30.870.10:FF:000014">
    <property type="entry name" value="Cardiolipin synthase"/>
    <property type="match status" value="1"/>
</dbReference>
<evidence type="ECO:0000256" key="5">
    <source>
        <dbReference type="ARBA" id="ARBA00022692"/>
    </source>
</evidence>
<evidence type="ECO:0000256" key="10">
    <source>
        <dbReference type="ARBA" id="ARBA00023209"/>
    </source>
</evidence>
<feature type="domain" description="PLD phosphodiesterase" evidence="14">
    <location>
        <begin position="220"/>
        <end position="247"/>
    </location>
</feature>
<evidence type="ECO:0000256" key="12">
    <source>
        <dbReference type="ARBA" id="ARBA00057569"/>
    </source>
</evidence>
<organism evidence="15 16">
    <name type="scientific">Pseudomonas pohangensis</name>
    <dbReference type="NCBI Taxonomy" id="364197"/>
    <lineage>
        <taxon>Bacteria</taxon>
        <taxon>Pseudomonadati</taxon>
        <taxon>Pseudomonadota</taxon>
        <taxon>Gammaproteobacteria</taxon>
        <taxon>Pseudomonadales</taxon>
        <taxon>Pseudomonadaceae</taxon>
        <taxon>Pseudomonas</taxon>
    </lineage>
</organism>
<dbReference type="SMART" id="SM00155">
    <property type="entry name" value="PLDc"/>
    <property type="match status" value="2"/>
</dbReference>
<sequence>MTLEHDSVLLLGYLFALLQGLGLLAALHAVMKVRTAQGALAWAIALVFMPALTLLPYLVFGRNRFDSYVRSRREADVAMQQALQAKDWRPWVEKARTAEMAGEVDRVKAVTRLAHMPLLAHNHVRLLVNGEATFAAIFKAIAGARKVVLVQFFIVHDDELGRRLQQLLLERAAAGVAVYLLFDSVGSHALPKAYTETLRAGGVKVHAFASRRGLRNRYQLNFRNHRKIVVVDGRLGYVGGHNVGDEYLGLKPPLAPWRDTHIEVSGPVLTSLQESFAEDWFWATREVPPLLLAEQYAEDGMLCQLLTSGPADAQETCSLFFVTLINAARRRVWITSPYFVPDEAVLAAMRLAVLRGVEVRVLLPSRPDHRVVYAASNQYAEDAVRAGICIYRYQPGFVHQKVVLVDDDMTAIGSANLDNRSFRLNFEVMLLTIDSALAEQVEQMLLADFEQSLEQTAAGSKVNGLQRLVRRLARLLSPVL</sequence>
<dbReference type="RefSeq" id="WP_269457167.1">
    <property type="nucleotide sequence ID" value="NZ_LT629785.1"/>
</dbReference>
<evidence type="ECO:0000256" key="3">
    <source>
        <dbReference type="ARBA" id="ARBA00022516"/>
    </source>
</evidence>
<keyword evidence="11 13" id="KW-1208">Phospholipid metabolism</keyword>
<keyword evidence="16" id="KW-1185">Reference proteome</keyword>
<accession>A0A1H2HLZ3</accession>
<evidence type="ECO:0000256" key="13">
    <source>
        <dbReference type="HAMAP-Rule" id="MF_00190"/>
    </source>
</evidence>
<keyword evidence="6" id="KW-0677">Repeat</keyword>
<keyword evidence="4 13" id="KW-0808">Transferase</keyword>
<dbReference type="NCBIfam" id="TIGR04265">
    <property type="entry name" value="bac_cardiolipin"/>
    <property type="match status" value="1"/>
</dbReference>
<dbReference type="HAMAP" id="MF_00190">
    <property type="entry name" value="Cardiolipin_synth_ClsA"/>
    <property type="match status" value="1"/>
</dbReference>
<evidence type="ECO:0000313" key="15">
    <source>
        <dbReference type="EMBL" id="SDU32890.1"/>
    </source>
</evidence>
<evidence type="ECO:0000313" key="16">
    <source>
        <dbReference type="Proteomes" id="UP000243232"/>
    </source>
</evidence>
<dbReference type="GO" id="GO:0032049">
    <property type="term" value="P:cardiolipin biosynthetic process"/>
    <property type="evidence" value="ECO:0007669"/>
    <property type="project" value="UniProtKB-UniRule"/>
</dbReference>
<dbReference type="Pfam" id="PF13396">
    <property type="entry name" value="PLDc_N"/>
    <property type="match status" value="1"/>
</dbReference>
<feature type="transmembrane region" description="Helical" evidence="13">
    <location>
        <begin position="39"/>
        <end position="60"/>
    </location>
</feature>
<keyword evidence="8 13" id="KW-0443">Lipid metabolism</keyword>
<dbReference type="PANTHER" id="PTHR21248">
    <property type="entry name" value="CARDIOLIPIN SYNTHASE"/>
    <property type="match status" value="1"/>
</dbReference>
<dbReference type="Gene3D" id="3.30.870.10">
    <property type="entry name" value="Endonuclease Chain A"/>
    <property type="match status" value="2"/>
</dbReference>
<dbReference type="AlphaFoldDB" id="A0A1H2HLZ3"/>
<evidence type="ECO:0000256" key="7">
    <source>
        <dbReference type="ARBA" id="ARBA00022989"/>
    </source>
</evidence>
<dbReference type="EC" id="2.7.8.-" evidence="13"/>
<evidence type="ECO:0000259" key="14">
    <source>
        <dbReference type="PROSITE" id="PS50035"/>
    </source>
</evidence>
<dbReference type="FunFam" id="3.30.870.10:FF:000021">
    <property type="entry name" value="Cardiolipin synthase"/>
    <property type="match status" value="1"/>
</dbReference>
<comment type="catalytic activity">
    <reaction evidence="13">
        <text>2 a 1,2-diacyl-sn-glycero-3-phospho-(1'-sn-glycerol) = a cardiolipin + glycerol</text>
        <dbReference type="Rhea" id="RHEA:31451"/>
        <dbReference type="ChEBI" id="CHEBI:17754"/>
        <dbReference type="ChEBI" id="CHEBI:62237"/>
        <dbReference type="ChEBI" id="CHEBI:64716"/>
    </reaction>
</comment>
<evidence type="ECO:0000256" key="6">
    <source>
        <dbReference type="ARBA" id="ARBA00022737"/>
    </source>
</evidence>
<feature type="active site" evidence="13">
    <location>
        <position position="225"/>
    </location>
</feature>
<feature type="active site" evidence="13">
    <location>
        <position position="401"/>
    </location>
</feature>
<evidence type="ECO:0000256" key="2">
    <source>
        <dbReference type="ARBA" id="ARBA00022475"/>
    </source>
</evidence>
<feature type="active site" evidence="13">
    <location>
        <position position="399"/>
    </location>
</feature>
<dbReference type="InterPro" id="IPR025202">
    <property type="entry name" value="PLD-like_dom"/>
</dbReference>
<evidence type="ECO:0000256" key="4">
    <source>
        <dbReference type="ARBA" id="ARBA00022679"/>
    </source>
</evidence>
<comment type="subcellular location">
    <subcellularLocation>
        <location evidence="1 13">Cell membrane</location>
        <topology evidence="1 13">Multi-pass membrane protein</topology>
    </subcellularLocation>
</comment>
<evidence type="ECO:0000256" key="1">
    <source>
        <dbReference type="ARBA" id="ARBA00004651"/>
    </source>
</evidence>
<keyword evidence="7 13" id="KW-1133">Transmembrane helix</keyword>
<keyword evidence="3 13" id="KW-0444">Lipid biosynthesis</keyword>
<keyword evidence="10 13" id="KW-0594">Phospholipid biosynthesis</keyword>
<dbReference type="Proteomes" id="UP000243232">
    <property type="component" value="Chromosome I"/>
</dbReference>